<keyword evidence="6" id="KW-0653">Protein transport</keyword>
<sequence length="129" mass="14115">MQFLFLIVLLVLVLPMFLTARRQKKAMAQTSEMQDALKVGDRVLLTSGLHGTVVGLGDTTVDVEIADDVVTTWERMAVRSVVTEDVEDGDTEFDEFDEFEDADVDDADGRDAADADAEGIDLAKRSSSD</sequence>
<keyword evidence="12" id="KW-1185">Reference proteome</keyword>
<evidence type="ECO:0000256" key="6">
    <source>
        <dbReference type="ARBA" id="ARBA00022927"/>
    </source>
</evidence>
<dbReference type="GO" id="GO:0005886">
    <property type="term" value="C:plasma membrane"/>
    <property type="evidence" value="ECO:0007669"/>
    <property type="project" value="UniProtKB-SubCell"/>
</dbReference>
<dbReference type="SMART" id="SM01323">
    <property type="entry name" value="YajC"/>
    <property type="match status" value="1"/>
</dbReference>
<evidence type="ECO:0000256" key="2">
    <source>
        <dbReference type="ARBA" id="ARBA00006742"/>
    </source>
</evidence>
<dbReference type="InterPro" id="IPR003849">
    <property type="entry name" value="Preprotein_translocase_YajC"/>
</dbReference>
<dbReference type="AlphaFoldDB" id="A0A9X4RJ03"/>
<dbReference type="PANTHER" id="PTHR33909">
    <property type="entry name" value="SEC TRANSLOCON ACCESSORY COMPLEX SUBUNIT YAJC"/>
    <property type="match status" value="1"/>
</dbReference>
<comment type="caution">
    <text evidence="11">The sequence shown here is derived from an EMBL/GenBank/DDBJ whole genome shotgun (WGS) entry which is preliminary data.</text>
</comment>
<evidence type="ECO:0000256" key="1">
    <source>
        <dbReference type="ARBA" id="ARBA00004162"/>
    </source>
</evidence>
<protein>
    <submittedName>
        <fullName evidence="11">Preprotein translocase subunit YajC</fullName>
    </submittedName>
</protein>
<dbReference type="PANTHER" id="PTHR33909:SF1">
    <property type="entry name" value="SEC TRANSLOCON ACCESSORY COMPLEX SUBUNIT YAJC"/>
    <property type="match status" value="1"/>
</dbReference>
<reference evidence="11" key="1">
    <citation type="submission" date="2022-08" db="EMBL/GenBank/DDBJ databases">
        <title>Genome analysis of Corynebacteriales strain.</title>
        <authorList>
            <person name="Lee S.D."/>
        </authorList>
    </citation>
    <scope>NUCLEOTIDE SEQUENCE</scope>
    <source>
        <strain evidence="11">D3-21</strain>
    </source>
</reference>
<keyword evidence="4" id="KW-1003">Cell membrane</keyword>
<evidence type="ECO:0000256" key="9">
    <source>
        <dbReference type="ARBA" id="ARBA00023136"/>
    </source>
</evidence>
<gene>
    <name evidence="11" type="primary">yajC</name>
    <name evidence="11" type="ORF">NVS88_18990</name>
</gene>
<evidence type="ECO:0000256" key="5">
    <source>
        <dbReference type="ARBA" id="ARBA00022692"/>
    </source>
</evidence>
<keyword evidence="8" id="KW-0811">Translocation</keyword>
<dbReference type="EMBL" id="JANRHA010000015">
    <property type="protein sequence ID" value="MDG3016641.1"/>
    <property type="molecule type" value="Genomic_DNA"/>
</dbReference>
<evidence type="ECO:0000256" key="7">
    <source>
        <dbReference type="ARBA" id="ARBA00022989"/>
    </source>
</evidence>
<accession>A0A9X4RJ03</accession>
<evidence type="ECO:0000256" key="10">
    <source>
        <dbReference type="SAM" id="MobiDB-lite"/>
    </source>
</evidence>
<proteinExistence type="inferred from homology"/>
<keyword evidence="3" id="KW-0813">Transport</keyword>
<feature type="compositionally biased region" description="Acidic residues" evidence="10">
    <location>
        <begin position="88"/>
        <end position="106"/>
    </location>
</feature>
<comment type="similarity">
    <text evidence="2">Belongs to the YajC family.</text>
</comment>
<dbReference type="GO" id="GO:0015031">
    <property type="term" value="P:protein transport"/>
    <property type="evidence" value="ECO:0007669"/>
    <property type="project" value="UniProtKB-KW"/>
</dbReference>
<keyword evidence="7" id="KW-1133">Transmembrane helix</keyword>
<evidence type="ECO:0000313" key="12">
    <source>
        <dbReference type="Proteomes" id="UP001152755"/>
    </source>
</evidence>
<dbReference type="RefSeq" id="WP_277833457.1">
    <property type="nucleotide sequence ID" value="NZ_JAAIVF010000004.1"/>
</dbReference>
<comment type="subcellular location">
    <subcellularLocation>
        <location evidence="1">Cell membrane</location>
        <topology evidence="1">Single-pass membrane protein</topology>
    </subcellularLocation>
</comment>
<dbReference type="Proteomes" id="UP001152755">
    <property type="component" value="Unassembled WGS sequence"/>
</dbReference>
<keyword evidence="9" id="KW-0472">Membrane</keyword>
<evidence type="ECO:0000256" key="8">
    <source>
        <dbReference type="ARBA" id="ARBA00023010"/>
    </source>
</evidence>
<evidence type="ECO:0000313" key="11">
    <source>
        <dbReference type="EMBL" id="MDG3016641.1"/>
    </source>
</evidence>
<feature type="region of interest" description="Disordered" evidence="10">
    <location>
        <begin position="88"/>
        <end position="129"/>
    </location>
</feature>
<name>A0A9X4RJ03_9ACTN</name>
<evidence type="ECO:0000256" key="3">
    <source>
        <dbReference type="ARBA" id="ARBA00022448"/>
    </source>
</evidence>
<evidence type="ECO:0000256" key="4">
    <source>
        <dbReference type="ARBA" id="ARBA00022475"/>
    </source>
</evidence>
<keyword evidence="5" id="KW-0812">Transmembrane</keyword>
<organism evidence="11 12">
    <name type="scientific">Speluncibacter jeojiensis</name>
    <dbReference type="NCBI Taxonomy" id="2710754"/>
    <lineage>
        <taxon>Bacteria</taxon>
        <taxon>Bacillati</taxon>
        <taxon>Actinomycetota</taxon>
        <taxon>Actinomycetes</taxon>
        <taxon>Mycobacteriales</taxon>
        <taxon>Speluncibacteraceae</taxon>
        <taxon>Speluncibacter</taxon>
    </lineage>
</organism>
<dbReference type="NCBIfam" id="TIGR00739">
    <property type="entry name" value="yajC"/>
    <property type="match status" value="1"/>
</dbReference>
<dbReference type="Pfam" id="PF02699">
    <property type="entry name" value="YajC"/>
    <property type="match status" value="1"/>
</dbReference>